<evidence type="ECO:0000256" key="1">
    <source>
        <dbReference type="ARBA" id="ARBA00022801"/>
    </source>
</evidence>
<dbReference type="PROSITE" id="PS50005">
    <property type="entry name" value="TPR"/>
    <property type="match status" value="1"/>
</dbReference>
<evidence type="ECO:0000256" key="3">
    <source>
        <dbReference type="ARBA" id="ARBA00023098"/>
    </source>
</evidence>
<organism evidence="5 6">
    <name type="scientific">Flagellimonas nanhaiensis</name>
    <dbReference type="NCBI Taxonomy" id="2292706"/>
    <lineage>
        <taxon>Bacteria</taxon>
        <taxon>Pseudomonadati</taxon>
        <taxon>Bacteroidota</taxon>
        <taxon>Flavobacteriia</taxon>
        <taxon>Flavobacteriales</taxon>
        <taxon>Flavobacteriaceae</taxon>
        <taxon>Flagellimonas</taxon>
    </lineage>
</organism>
<dbReference type="SMART" id="SM00028">
    <property type="entry name" value="TPR"/>
    <property type="match status" value="2"/>
</dbReference>
<dbReference type="SUPFAM" id="SSF48452">
    <property type="entry name" value="TPR-like"/>
    <property type="match status" value="1"/>
</dbReference>
<sequence>MKNKLNISFIFSFLLIWIIGAKAQKSILKADLAFGKYTVGFQSYNLYDHSRSFSVDENGNALRVGQKRSRPIQMCVWYPARPENKTPLKYEDYFVLKAHEVGEVSEFDKETLIKNFIENEQVDKSRLLQELNVEMRAIKDANPETSQKFPVVIYGPSWWSTAFENALLFEFLASHGYVIVSSPSVGPESREMPISRIGVETQARDMEFLLAQTHEFPNADMDKIAVAGFSLGGLSNVLMMARNKTIDAWIGMDPSIHEAYEFFSESPYEDYSRFTKPSLFINTVGYMNALPFYDKLIYSDAFMVNLPKIEHTDLASQFVKLYGNPEDLESVNKKTRAYKMVSKYILTFLNNVLYSNSDFEELRQNVFASSTVDTSFVQTRSKKGLPSVDKIVLKNNPQDIISLLNTTLNSNGISNFPVTDLQKLIFLASEKEELEKVSHLMRWYQSNYEDTFHEKVLVHIGFEEMLKKFPLLYKDNQGCQFTYDEVNHTAHLLSMSGKGEEALDYFILNTKLNPESPKAFFNLGIGYYRMKDLANAKPNFEKCLELGPDSRYKNMAEDLIKECK</sequence>
<name>A0A371JRB9_9FLAO</name>
<gene>
    <name evidence="5" type="ORF">DX873_11940</name>
</gene>
<evidence type="ECO:0000313" key="5">
    <source>
        <dbReference type="EMBL" id="RDY60045.1"/>
    </source>
</evidence>
<feature type="repeat" description="TPR" evidence="4">
    <location>
        <begin position="517"/>
        <end position="550"/>
    </location>
</feature>
<dbReference type="InterPro" id="IPR011990">
    <property type="entry name" value="TPR-like_helical_dom_sf"/>
</dbReference>
<evidence type="ECO:0000256" key="2">
    <source>
        <dbReference type="ARBA" id="ARBA00022963"/>
    </source>
</evidence>
<dbReference type="Gene3D" id="1.25.40.10">
    <property type="entry name" value="Tetratricopeptide repeat domain"/>
    <property type="match status" value="1"/>
</dbReference>
<dbReference type="OrthoDB" id="9814760at2"/>
<dbReference type="Proteomes" id="UP000261828">
    <property type="component" value="Unassembled WGS sequence"/>
</dbReference>
<dbReference type="Gene3D" id="3.40.50.1820">
    <property type="entry name" value="alpha/beta hydrolase"/>
    <property type="match status" value="1"/>
</dbReference>
<dbReference type="InterPro" id="IPR029058">
    <property type="entry name" value="AB_hydrolase_fold"/>
</dbReference>
<comment type="caution">
    <text evidence="5">The sequence shown here is derived from an EMBL/GenBank/DDBJ whole genome shotgun (WGS) entry which is preliminary data.</text>
</comment>
<proteinExistence type="predicted"/>
<dbReference type="GO" id="GO:0016042">
    <property type="term" value="P:lipid catabolic process"/>
    <property type="evidence" value="ECO:0007669"/>
    <property type="project" value="UniProtKB-KW"/>
</dbReference>
<dbReference type="RefSeq" id="WP_116184655.1">
    <property type="nucleotide sequence ID" value="NZ_QTJX01000002.1"/>
</dbReference>
<dbReference type="SUPFAM" id="SSF53474">
    <property type="entry name" value="alpha/beta-Hydrolases"/>
    <property type="match status" value="1"/>
</dbReference>
<dbReference type="EMBL" id="QTJX01000002">
    <property type="protein sequence ID" value="RDY60045.1"/>
    <property type="molecule type" value="Genomic_DNA"/>
</dbReference>
<dbReference type="PANTHER" id="PTHR10272:SF0">
    <property type="entry name" value="PLATELET-ACTIVATING FACTOR ACETYLHYDROLASE"/>
    <property type="match status" value="1"/>
</dbReference>
<dbReference type="AlphaFoldDB" id="A0A371JRB9"/>
<reference evidence="5 6" key="1">
    <citation type="submission" date="2018-08" db="EMBL/GenBank/DDBJ databases">
        <title>Muricauda nanhaiensis sp. nov., isolated from seawater of the South China Sea.</title>
        <authorList>
            <person name="Dang Y."/>
        </authorList>
    </citation>
    <scope>NUCLEOTIDE SEQUENCE [LARGE SCALE GENOMIC DNA]</scope>
    <source>
        <strain evidence="5 6">SM1704</strain>
    </source>
</reference>
<dbReference type="InterPro" id="IPR019734">
    <property type="entry name" value="TPR_rpt"/>
</dbReference>
<evidence type="ECO:0000256" key="4">
    <source>
        <dbReference type="PROSITE-ProRule" id="PRU00339"/>
    </source>
</evidence>
<keyword evidence="2" id="KW-0442">Lipid degradation</keyword>
<keyword evidence="3" id="KW-0443">Lipid metabolism</keyword>
<keyword evidence="6" id="KW-1185">Reference proteome</keyword>
<dbReference type="PANTHER" id="PTHR10272">
    <property type="entry name" value="PLATELET-ACTIVATING FACTOR ACETYLHYDROLASE"/>
    <property type="match status" value="1"/>
</dbReference>
<keyword evidence="4" id="KW-0802">TPR repeat</keyword>
<evidence type="ECO:0000313" key="6">
    <source>
        <dbReference type="Proteomes" id="UP000261828"/>
    </source>
</evidence>
<protein>
    <submittedName>
        <fullName evidence="5">Uncharacterized protein</fullName>
    </submittedName>
</protein>
<accession>A0A371JRB9</accession>
<keyword evidence="1" id="KW-0378">Hydrolase</keyword>
<dbReference type="GO" id="GO:0003847">
    <property type="term" value="F:1-alkyl-2-acetylglycerophosphocholine esterase activity"/>
    <property type="evidence" value="ECO:0007669"/>
    <property type="project" value="TreeGrafter"/>
</dbReference>